<feature type="domain" description="EccD-like transmembrane" evidence="8">
    <location>
        <begin position="291"/>
        <end position="446"/>
    </location>
</feature>
<evidence type="ECO:0000256" key="3">
    <source>
        <dbReference type="ARBA" id="ARBA00022475"/>
    </source>
</evidence>
<feature type="transmembrane region" description="Helical" evidence="7">
    <location>
        <begin position="423"/>
        <end position="440"/>
    </location>
</feature>
<evidence type="ECO:0000313" key="10">
    <source>
        <dbReference type="Proteomes" id="UP000466785"/>
    </source>
</evidence>
<feature type="transmembrane region" description="Helical" evidence="7">
    <location>
        <begin position="361"/>
        <end position="380"/>
    </location>
</feature>
<name>A0A6N4V555_9MYCO</name>
<dbReference type="Pfam" id="PF19053">
    <property type="entry name" value="EccD"/>
    <property type="match status" value="1"/>
</dbReference>
<feature type="transmembrane region" description="Helical" evidence="7">
    <location>
        <begin position="299"/>
        <end position="320"/>
    </location>
</feature>
<dbReference type="Gene3D" id="3.10.20.90">
    <property type="entry name" value="Phosphatidylinositol 3-kinase Catalytic Subunit, Chain A, domain 1"/>
    <property type="match status" value="1"/>
</dbReference>
<dbReference type="NCBIfam" id="TIGR03920">
    <property type="entry name" value="T7SS_EccD"/>
    <property type="match status" value="1"/>
</dbReference>
<dbReference type="InterPro" id="IPR006707">
    <property type="entry name" value="T7SS_EccD"/>
</dbReference>
<evidence type="ECO:0000259" key="8">
    <source>
        <dbReference type="Pfam" id="PF19053"/>
    </source>
</evidence>
<comment type="subcellular location">
    <subcellularLocation>
        <location evidence="1">Cell membrane</location>
        <topology evidence="1">Multi-pass membrane protein</topology>
    </subcellularLocation>
</comment>
<dbReference type="InterPro" id="IPR024962">
    <property type="entry name" value="YukD-like"/>
</dbReference>
<evidence type="ECO:0000256" key="6">
    <source>
        <dbReference type="ARBA" id="ARBA00023136"/>
    </source>
</evidence>
<dbReference type="AlphaFoldDB" id="A0A6N4V555"/>
<dbReference type="GO" id="GO:0005886">
    <property type="term" value="C:plasma membrane"/>
    <property type="evidence" value="ECO:0007669"/>
    <property type="project" value="UniProtKB-SubCell"/>
</dbReference>
<evidence type="ECO:0000256" key="2">
    <source>
        <dbReference type="ARBA" id="ARBA00006162"/>
    </source>
</evidence>
<evidence type="ECO:0000313" key="9">
    <source>
        <dbReference type="EMBL" id="BBX50666.1"/>
    </source>
</evidence>
<gene>
    <name evidence="9" type="ORF">MPOR_16920</name>
</gene>
<evidence type="ECO:0000256" key="1">
    <source>
        <dbReference type="ARBA" id="ARBA00004651"/>
    </source>
</evidence>
<organism evidence="9 10">
    <name type="scientific">Mycolicibacterium poriferae</name>
    <dbReference type="NCBI Taxonomy" id="39694"/>
    <lineage>
        <taxon>Bacteria</taxon>
        <taxon>Bacillati</taxon>
        <taxon>Actinomycetota</taxon>
        <taxon>Actinomycetes</taxon>
        <taxon>Mycobacteriales</taxon>
        <taxon>Mycobacteriaceae</taxon>
        <taxon>Mycolicibacterium</taxon>
    </lineage>
</organism>
<dbReference type="Proteomes" id="UP000466785">
    <property type="component" value="Chromosome"/>
</dbReference>
<keyword evidence="5 7" id="KW-1133">Transmembrane helix</keyword>
<feature type="transmembrane region" description="Helical" evidence="7">
    <location>
        <begin position="149"/>
        <end position="168"/>
    </location>
</feature>
<keyword evidence="3" id="KW-1003">Cell membrane</keyword>
<sequence length="449" mass="44170">MTDTLRRLTVHAAGPGGWSQADLMLPAGCPLGSMLPEIVDAVVGPVGPVGPSSASPPLGWHASRVAGQRLDPSLTLHESGVADGELIVLSLTEPPTPQRVHGDGCAAVLAAADRSTTGWGRAGPWVGLTGCLAAAVTLAWSGAQTPTPGPLWVAALLALSSAAAALAVRRAASAATTLAGLAAVAFAAAAGFLAVPHAPAPATMLLTASAALMTSTSMVRSVCRDSVALGAVVTAAAGVVAVSAVCTVTSPRIAVAGSLLAVTAVVALSVAPKLAITVAGIGPSHGLVDEKRSADAHRLLTSVVTGSAGAAALGVALVALDAARSPEATLPVRLAAVLLAVDIGLLLSLRQRVHSDGGRRVALGFAAMTALATALAGAAVTAPAQTYWIAGVTGAAGLAVIGVRRGDESANPVLRQSVNVLDYLSAAAVVPLATWAGGLYDLSRNLGLP</sequence>
<dbReference type="InterPro" id="IPR044049">
    <property type="entry name" value="EccD_transm"/>
</dbReference>
<accession>A0A6N4V555</accession>
<comment type="similarity">
    <text evidence="2">Belongs to the EccD/Snm4 family.</text>
</comment>
<keyword evidence="6 7" id="KW-0472">Membrane</keyword>
<reference evidence="9 10" key="1">
    <citation type="journal article" date="2019" name="Emerg. Microbes Infect.">
        <title>Comprehensive subspecies identification of 175 nontuberculous mycobacteria species based on 7547 genomic profiles.</title>
        <authorList>
            <person name="Matsumoto Y."/>
            <person name="Kinjo T."/>
            <person name="Motooka D."/>
            <person name="Nabeya D."/>
            <person name="Jung N."/>
            <person name="Uechi K."/>
            <person name="Horii T."/>
            <person name="Iida T."/>
            <person name="Fujita J."/>
            <person name="Nakamura S."/>
        </authorList>
    </citation>
    <scope>NUCLEOTIDE SEQUENCE [LARGE SCALE GENOMIC DNA]</scope>
    <source>
        <strain evidence="9 10">JCM 12603</strain>
    </source>
</reference>
<evidence type="ECO:0000256" key="5">
    <source>
        <dbReference type="ARBA" id="ARBA00022989"/>
    </source>
</evidence>
<keyword evidence="10" id="KW-1185">Reference proteome</keyword>
<feature type="transmembrane region" description="Helical" evidence="7">
    <location>
        <begin position="332"/>
        <end position="349"/>
    </location>
</feature>
<evidence type="ECO:0000256" key="4">
    <source>
        <dbReference type="ARBA" id="ARBA00022692"/>
    </source>
</evidence>
<dbReference type="Pfam" id="PF08817">
    <property type="entry name" value="YukD"/>
    <property type="match status" value="1"/>
</dbReference>
<feature type="transmembrane region" description="Helical" evidence="7">
    <location>
        <begin position="386"/>
        <end position="403"/>
    </location>
</feature>
<dbReference type="RefSeq" id="WP_163673241.1">
    <property type="nucleotide sequence ID" value="NZ_AP022570.1"/>
</dbReference>
<feature type="transmembrane region" description="Helical" evidence="7">
    <location>
        <begin position="256"/>
        <end position="278"/>
    </location>
</feature>
<evidence type="ECO:0000256" key="7">
    <source>
        <dbReference type="SAM" id="Phobius"/>
    </source>
</evidence>
<dbReference type="EMBL" id="AP022570">
    <property type="protein sequence ID" value="BBX50666.1"/>
    <property type="molecule type" value="Genomic_DNA"/>
</dbReference>
<feature type="transmembrane region" description="Helical" evidence="7">
    <location>
        <begin position="175"/>
        <end position="194"/>
    </location>
</feature>
<dbReference type="KEGG" id="mpof:MPOR_16920"/>
<feature type="transmembrane region" description="Helical" evidence="7">
    <location>
        <begin position="200"/>
        <end position="219"/>
    </location>
</feature>
<protein>
    <recommendedName>
        <fullName evidence="8">EccD-like transmembrane domain-containing protein</fullName>
    </recommendedName>
</protein>
<feature type="transmembrane region" description="Helical" evidence="7">
    <location>
        <begin position="122"/>
        <end position="143"/>
    </location>
</feature>
<proteinExistence type="inferred from homology"/>
<feature type="transmembrane region" description="Helical" evidence="7">
    <location>
        <begin position="226"/>
        <end position="250"/>
    </location>
</feature>
<keyword evidence="4 7" id="KW-0812">Transmembrane</keyword>